<dbReference type="OrthoDB" id="6132182at2759"/>
<reference evidence="1" key="1">
    <citation type="submission" date="2013-11" db="EMBL/GenBank/DDBJ databases">
        <title>The Genome Sequence of Phytophthora parasitica CHvinca01.</title>
        <authorList>
            <consortium name="The Broad Institute Genomics Platform"/>
            <person name="Russ C."/>
            <person name="Tyler B."/>
            <person name="Panabieres F."/>
            <person name="Shan W."/>
            <person name="Tripathy S."/>
            <person name="Grunwald N."/>
            <person name="Machado M."/>
            <person name="Johnson C.S."/>
            <person name="Arredondo F."/>
            <person name="Hong C."/>
            <person name="Coffey M."/>
            <person name="Young S.K."/>
            <person name="Zeng Q."/>
            <person name="Gargeya S."/>
            <person name="Fitzgerald M."/>
            <person name="Abouelleil A."/>
            <person name="Alvarado L."/>
            <person name="Chapman S.B."/>
            <person name="Gainer-Dewar J."/>
            <person name="Goldberg J."/>
            <person name="Griggs A."/>
            <person name="Gujja S."/>
            <person name="Hansen M."/>
            <person name="Howarth C."/>
            <person name="Imamovic A."/>
            <person name="Ireland A."/>
            <person name="Larimer J."/>
            <person name="McCowan C."/>
            <person name="Murphy C."/>
            <person name="Pearson M."/>
            <person name="Poon T.W."/>
            <person name="Priest M."/>
            <person name="Roberts A."/>
            <person name="Saif S."/>
            <person name="Shea T."/>
            <person name="Sykes S."/>
            <person name="Wortman J."/>
            <person name="Nusbaum C."/>
            <person name="Birren B."/>
        </authorList>
    </citation>
    <scope>NUCLEOTIDE SEQUENCE [LARGE SCALE GENOMIC DNA]</scope>
    <source>
        <strain evidence="1">CHvinca01</strain>
    </source>
</reference>
<dbReference type="AlphaFoldDB" id="W2LYK4"/>
<proteinExistence type="predicted"/>
<name>W2LYK4_PHYNI</name>
<dbReference type="VEuPathDB" id="FungiDB:PPTG_06967"/>
<protein>
    <submittedName>
        <fullName evidence="1">Uncharacterized protein</fullName>
    </submittedName>
</protein>
<evidence type="ECO:0000313" key="1">
    <source>
        <dbReference type="EMBL" id="ETM01725.1"/>
    </source>
</evidence>
<sequence length="84" mass="9185">MEMIACAHHGECIGPIDDYSDLFRANFGVKGHTRCFSIMEDLVAAQLTMGLCPYDFPMTSTRIATCIDASPRRIVTICTGDHGS</sequence>
<accession>W2LYK4</accession>
<gene>
    <name evidence="1" type="ORF">L917_01721</name>
</gene>
<dbReference type="EMBL" id="KI677619">
    <property type="protein sequence ID" value="ETM01725.1"/>
    <property type="molecule type" value="Genomic_DNA"/>
</dbReference>
<organism evidence="1">
    <name type="scientific">Phytophthora nicotianae</name>
    <name type="common">Potato buckeye rot agent</name>
    <name type="synonym">Phytophthora parasitica</name>
    <dbReference type="NCBI Taxonomy" id="4792"/>
    <lineage>
        <taxon>Eukaryota</taxon>
        <taxon>Sar</taxon>
        <taxon>Stramenopiles</taxon>
        <taxon>Oomycota</taxon>
        <taxon>Peronosporomycetes</taxon>
        <taxon>Peronosporales</taxon>
        <taxon>Peronosporaceae</taxon>
        <taxon>Phytophthora</taxon>
    </lineage>
</organism>
<dbReference type="Proteomes" id="UP000054423">
    <property type="component" value="Unassembled WGS sequence"/>
</dbReference>